<dbReference type="EMBL" id="VSSR01000005">
    <property type="protein sequence ID" value="TYL88049.1"/>
    <property type="molecule type" value="Genomic_DNA"/>
</dbReference>
<accession>A0A5S4X142</accession>
<dbReference type="PANTHER" id="PTHR30386">
    <property type="entry name" value="MEMBRANE FUSION SUBUNIT OF EMRAB-TOLC MULTIDRUG EFFLUX PUMP"/>
    <property type="match status" value="1"/>
</dbReference>
<dbReference type="AlphaFoldDB" id="A0A5S4X142"/>
<keyword evidence="6" id="KW-0812">Transmembrane</keyword>
<dbReference type="InterPro" id="IPR010129">
    <property type="entry name" value="T1SS_HlyD"/>
</dbReference>
<sequence>MAIGPLLSLRGSGQAAGGPSGDWHTPARRGFAIVFFTFVVFGGWAALASIDGAVVATGSVVVESDKKAVQHLEGGIVQSLMVTGDAHVAEGQVLLRLDSTQERAKEGIARSAVYSAIGEEARLQAEAEGRDKITFPAELTQNASDPSAQRAMGDQKRRFDERRAARKIEVSILEERIAQAQRQIQGNDAQSKATRAQFDSVSQEYAKLKPLADQGIVAFARVATLERSKSELDGKIGAYEADIARYGRVIDESRLQIEQVGQKVLEEATGKLTETRAQLADAREKLRAADDVLARMEVRAPRSGRIVNLKVHTVGAVIRAGEVLMEVVPDNDVLVVAAKVSSLDINHVQVGLPTEIRLPSFKARSTPIAVGEVLSIAADAVRDEATHQPYYEVKVSVQVAKFPETIREKLKPGMMADVLIATGERTVLAYLTQPMTDAIRRGMREN</sequence>
<comment type="similarity">
    <text evidence="2 9">Belongs to the membrane fusion protein (MFP) (TC 8.A.1) family.</text>
</comment>
<dbReference type="InterPro" id="IPR058781">
    <property type="entry name" value="HH_AprE-like"/>
</dbReference>
<dbReference type="InterPro" id="IPR050739">
    <property type="entry name" value="MFP"/>
</dbReference>
<evidence type="ECO:0000313" key="14">
    <source>
        <dbReference type="Proteomes" id="UP000324853"/>
    </source>
</evidence>
<dbReference type="Gene3D" id="2.40.30.170">
    <property type="match status" value="1"/>
</dbReference>
<evidence type="ECO:0000256" key="7">
    <source>
        <dbReference type="ARBA" id="ARBA00022989"/>
    </source>
</evidence>
<keyword evidence="14" id="KW-1185">Reference proteome</keyword>
<evidence type="ECO:0000256" key="3">
    <source>
        <dbReference type="ARBA" id="ARBA00022448"/>
    </source>
</evidence>
<keyword evidence="7" id="KW-1133">Transmembrane helix</keyword>
<evidence type="ECO:0000256" key="2">
    <source>
        <dbReference type="ARBA" id="ARBA00009477"/>
    </source>
</evidence>
<evidence type="ECO:0000256" key="5">
    <source>
        <dbReference type="ARBA" id="ARBA00022519"/>
    </source>
</evidence>
<dbReference type="Pfam" id="PF25994">
    <property type="entry name" value="HH_AprE"/>
    <property type="match status" value="1"/>
</dbReference>
<evidence type="ECO:0000259" key="11">
    <source>
        <dbReference type="Pfam" id="PF25994"/>
    </source>
</evidence>
<gene>
    <name evidence="13" type="ORF">FXB38_02505</name>
</gene>
<dbReference type="PANTHER" id="PTHR30386:SF17">
    <property type="entry name" value="ALKALINE PROTEASE SECRETION PROTEIN APRE"/>
    <property type="match status" value="1"/>
</dbReference>
<keyword evidence="4 9" id="KW-1003">Cell membrane</keyword>
<evidence type="ECO:0000256" key="1">
    <source>
        <dbReference type="ARBA" id="ARBA00004377"/>
    </source>
</evidence>
<dbReference type="Proteomes" id="UP000324853">
    <property type="component" value="Unassembled WGS sequence"/>
</dbReference>
<dbReference type="InterPro" id="IPR058982">
    <property type="entry name" value="Beta-barrel_AprE"/>
</dbReference>
<protein>
    <recommendedName>
        <fullName evidence="9">Membrane fusion protein (MFP) family protein</fullName>
    </recommendedName>
</protein>
<comment type="subcellular location">
    <subcellularLocation>
        <location evidence="1 9">Cell inner membrane</location>
        <topology evidence="1 9">Single-pass membrane protein</topology>
    </subcellularLocation>
</comment>
<dbReference type="OrthoDB" id="9810980at2"/>
<keyword evidence="8" id="KW-0472">Membrane</keyword>
<dbReference type="PRINTS" id="PR01490">
    <property type="entry name" value="RTXTOXIND"/>
</dbReference>
<evidence type="ECO:0000256" key="8">
    <source>
        <dbReference type="ARBA" id="ARBA00023136"/>
    </source>
</evidence>
<dbReference type="GO" id="GO:0005886">
    <property type="term" value="C:plasma membrane"/>
    <property type="evidence" value="ECO:0007669"/>
    <property type="project" value="UniProtKB-SubCell"/>
</dbReference>
<keyword evidence="10" id="KW-0175">Coiled coil</keyword>
<evidence type="ECO:0000256" key="9">
    <source>
        <dbReference type="RuleBase" id="RU365093"/>
    </source>
</evidence>
<dbReference type="NCBIfam" id="TIGR01843">
    <property type="entry name" value="type_I_hlyD"/>
    <property type="match status" value="1"/>
</dbReference>
<feature type="coiled-coil region" evidence="10">
    <location>
        <begin position="265"/>
        <end position="299"/>
    </location>
</feature>
<keyword evidence="3 9" id="KW-0813">Transport</keyword>
<feature type="domain" description="AprE-like beta-barrel" evidence="12">
    <location>
        <begin position="334"/>
        <end position="423"/>
    </location>
</feature>
<reference evidence="13 14" key="1">
    <citation type="submission" date="2019-08" db="EMBL/GenBank/DDBJ databases">
        <title>Bradyrhizobium hipponensis sp. nov., a rhizobium isolated from a Lupinus angustifolius root nodule in Tunisia.</title>
        <authorList>
            <person name="Off K."/>
            <person name="Rejili M."/>
            <person name="Mars M."/>
            <person name="Brachmann A."/>
            <person name="Marin M."/>
        </authorList>
    </citation>
    <scope>NUCLEOTIDE SEQUENCE [LARGE SCALE GENOMIC DNA]</scope>
    <source>
        <strain evidence="13 14">CTAW11</strain>
    </source>
</reference>
<dbReference type="GO" id="GO:0015031">
    <property type="term" value="P:protein transport"/>
    <property type="evidence" value="ECO:0007669"/>
    <property type="project" value="InterPro"/>
</dbReference>
<evidence type="ECO:0000256" key="4">
    <source>
        <dbReference type="ARBA" id="ARBA00022475"/>
    </source>
</evidence>
<feature type="domain" description="AprE-like long alpha-helical hairpin" evidence="11">
    <location>
        <begin position="103"/>
        <end position="292"/>
    </location>
</feature>
<evidence type="ECO:0000256" key="10">
    <source>
        <dbReference type="SAM" id="Coils"/>
    </source>
</evidence>
<dbReference type="Pfam" id="PF26002">
    <property type="entry name" value="Beta-barrel_AprE"/>
    <property type="match status" value="1"/>
</dbReference>
<name>A0A5S4X142_9BRAD</name>
<evidence type="ECO:0000313" key="13">
    <source>
        <dbReference type="EMBL" id="TYL88049.1"/>
    </source>
</evidence>
<evidence type="ECO:0000256" key="6">
    <source>
        <dbReference type="ARBA" id="ARBA00022692"/>
    </source>
</evidence>
<evidence type="ECO:0000259" key="12">
    <source>
        <dbReference type="Pfam" id="PF26002"/>
    </source>
</evidence>
<keyword evidence="5 9" id="KW-0997">Cell inner membrane</keyword>
<proteinExistence type="inferred from homology"/>
<comment type="caution">
    <text evidence="13">The sequence shown here is derived from an EMBL/GenBank/DDBJ whole genome shotgun (WGS) entry which is preliminary data.</text>
</comment>
<feature type="coiled-coil region" evidence="10">
    <location>
        <begin position="163"/>
        <end position="190"/>
    </location>
</feature>
<organism evidence="13 14">
    <name type="scientific">Bradyrhizobium cytisi</name>
    <dbReference type="NCBI Taxonomy" id="515489"/>
    <lineage>
        <taxon>Bacteria</taxon>
        <taxon>Pseudomonadati</taxon>
        <taxon>Pseudomonadota</taxon>
        <taxon>Alphaproteobacteria</taxon>
        <taxon>Hyphomicrobiales</taxon>
        <taxon>Nitrobacteraceae</taxon>
        <taxon>Bradyrhizobium</taxon>
    </lineage>
</organism>